<dbReference type="InterPro" id="IPR015683">
    <property type="entry name" value="Ionotropic_Glu_rcpt"/>
</dbReference>
<dbReference type="PANTHER" id="PTHR18966">
    <property type="entry name" value="IONOTROPIC GLUTAMATE RECEPTOR"/>
    <property type="match status" value="1"/>
</dbReference>
<keyword evidence="3" id="KW-1185">Reference proteome</keyword>
<evidence type="ECO:0000256" key="1">
    <source>
        <dbReference type="SAM" id="SignalP"/>
    </source>
</evidence>
<dbReference type="EMBL" id="JAJAGQ010000017">
    <property type="protein sequence ID" value="KAJ8538073.1"/>
    <property type="molecule type" value="Genomic_DNA"/>
</dbReference>
<name>A0A9Q1R2J1_9SOLA</name>
<keyword evidence="1" id="KW-0732">Signal</keyword>
<dbReference type="AlphaFoldDB" id="A0A9Q1R2J1"/>
<proteinExistence type="predicted"/>
<organism evidence="2 3">
    <name type="scientific">Anisodus acutangulus</name>
    <dbReference type="NCBI Taxonomy" id="402998"/>
    <lineage>
        <taxon>Eukaryota</taxon>
        <taxon>Viridiplantae</taxon>
        <taxon>Streptophyta</taxon>
        <taxon>Embryophyta</taxon>
        <taxon>Tracheophyta</taxon>
        <taxon>Spermatophyta</taxon>
        <taxon>Magnoliopsida</taxon>
        <taxon>eudicotyledons</taxon>
        <taxon>Gunneridae</taxon>
        <taxon>Pentapetalae</taxon>
        <taxon>asterids</taxon>
        <taxon>lamiids</taxon>
        <taxon>Solanales</taxon>
        <taxon>Solanaceae</taxon>
        <taxon>Solanoideae</taxon>
        <taxon>Hyoscyameae</taxon>
        <taxon>Anisodus</taxon>
    </lineage>
</organism>
<dbReference type="Gene3D" id="3.40.190.10">
    <property type="entry name" value="Periplasmic binding protein-like II"/>
    <property type="match status" value="1"/>
</dbReference>
<accession>A0A9Q1R2J1</accession>
<comment type="caution">
    <text evidence="2">The sequence shown here is derived from an EMBL/GenBank/DDBJ whole genome shotgun (WGS) entry which is preliminary data.</text>
</comment>
<feature type="chain" id="PRO_5040311454" evidence="1">
    <location>
        <begin position="22"/>
        <end position="209"/>
    </location>
</feature>
<reference evidence="3" key="1">
    <citation type="journal article" date="2023" name="Proc. Natl. Acad. Sci. U.S.A.">
        <title>Genomic and structural basis for evolution of tropane alkaloid biosynthesis.</title>
        <authorList>
            <person name="Wanga Y.-J."/>
            <person name="Taina T."/>
            <person name="Yua J.-Y."/>
            <person name="Lia J."/>
            <person name="Xua B."/>
            <person name="Chenc J."/>
            <person name="D'Auriad J.C."/>
            <person name="Huanga J.-P."/>
            <person name="Huanga S.-X."/>
        </authorList>
    </citation>
    <scope>NUCLEOTIDE SEQUENCE [LARGE SCALE GENOMIC DNA]</scope>
    <source>
        <strain evidence="3">cv. KIB-2019</strain>
    </source>
</reference>
<sequence length="209" mass="22837">MRTANTTTIFSLLVYFLLVHQIASPAKKEFGEGPDHKGAIIDPTTRVAKEQKIAMEMAVDDFNAQNSKCSHLVFNFAYSHKSSGPATSLAVGDTEIMADRYEYAEFSQLYIDSGRLVMVFPKGSPLAVDISEAVLKVSQSGEINQLEEQMLISSNCSSSSAEEQGPGLGPELFSGPLLISGLRFFKDSNIVMEQRPSNNQQSGEITEVF</sequence>
<feature type="signal peptide" evidence="1">
    <location>
        <begin position="1"/>
        <end position="21"/>
    </location>
</feature>
<evidence type="ECO:0000313" key="2">
    <source>
        <dbReference type="EMBL" id="KAJ8538073.1"/>
    </source>
</evidence>
<dbReference type="Proteomes" id="UP001152561">
    <property type="component" value="Unassembled WGS sequence"/>
</dbReference>
<evidence type="ECO:0000313" key="3">
    <source>
        <dbReference type="Proteomes" id="UP001152561"/>
    </source>
</evidence>
<dbReference type="OrthoDB" id="1429752at2759"/>
<protein>
    <submittedName>
        <fullName evidence="2">Uncharacterized protein</fullName>
    </submittedName>
</protein>
<gene>
    <name evidence="2" type="ORF">K7X08_014613</name>
</gene>